<reference evidence="1" key="1">
    <citation type="journal article" date="2014" name="Int. J. Syst. Evol. Microbiol.">
        <title>Complete genome sequence of Corynebacterium casei LMG S-19264T (=DSM 44701T), isolated from a smear-ripened cheese.</title>
        <authorList>
            <consortium name="US DOE Joint Genome Institute (JGI-PGF)"/>
            <person name="Walter F."/>
            <person name="Albersmeier A."/>
            <person name="Kalinowski J."/>
            <person name="Ruckert C."/>
        </authorList>
    </citation>
    <scope>NUCLEOTIDE SEQUENCE</scope>
    <source>
        <strain evidence="1">CGMCC 4.7403</strain>
    </source>
</reference>
<evidence type="ECO:0000313" key="1">
    <source>
        <dbReference type="EMBL" id="GHH87780.1"/>
    </source>
</evidence>
<dbReference type="EMBL" id="BNAT01000009">
    <property type="protein sequence ID" value="GHH87780.1"/>
    <property type="molecule type" value="Genomic_DNA"/>
</dbReference>
<organism evidence="1 2">
    <name type="scientific">Streptomyces capitiformicae</name>
    <dbReference type="NCBI Taxonomy" id="2014920"/>
    <lineage>
        <taxon>Bacteria</taxon>
        <taxon>Bacillati</taxon>
        <taxon>Actinomycetota</taxon>
        <taxon>Actinomycetes</taxon>
        <taxon>Kitasatosporales</taxon>
        <taxon>Streptomycetaceae</taxon>
        <taxon>Streptomyces</taxon>
    </lineage>
</organism>
<name>A0A919GQ11_9ACTN</name>
<reference evidence="1" key="2">
    <citation type="submission" date="2020-09" db="EMBL/GenBank/DDBJ databases">
        <authorList>
            <person name="Sun Q."/>
            <person name="Zhou Y."/>
        </authorList>
    </citation>
    <scope>NUCLEOTIDE SEQUENCE</scope>
    <source>
        <strain evidence="1">CGMCC 4.7403</strain>
    </source>
</reference>
<protein>
    <submittedName>
        <fullName evidence="1">Uncharacterized protein</fullName>
    </submittedName>
</protein>
<sequence>MSFDQAGFAVSYWRPSRAWNPGAGRNLGGAVDDAQLVATVDLFSPNLPPLKRDRLLREMRRINALSEEERQRELRQRIFRALQIPSYSSPTPPSRRA</sequence>
<gene>
    <name evidence="1" type="ORF">GCM10017771_30300</name>
</gene>
<comment type="caution">
    <text evidence="1">The sequence shown here is derived from an EMBL/GenBank/DDBJ whole genome shotgun (WGS) entry which is preliminary data.</text>
</comment>
<proteinExistence type="predicted"/>
<keyword evidence="2" id="KW-1185">Reference proteome</keyword>
<accession>A0A919GQ11</accession>
<dbReference type="Proteomes" id="UP000603227">
    <property type="component" value="Unassembled WGS sequence"/>
</dbReference>
<evidence type="ECO:0000313" key="2">
    <source>
        <dbReference type="Proteomes" id="UP000603227"/>
    </source>
</evidence>
<dbReference type="AlphaFoldDB" id="A0A919GQ11"/>